<evidence type="ECO:0000256" key="1">
    <source>
        <dbReference type="SAM" id="MobiDB-lite"/>
    </source>
</evidence>
<proteinExistence type="predicted"/>
<feature type="compositionally biased region" description="Basic and acidic residues" evidence="1">
    <location>
        <begin position="64"/>
        <end position="75"/>
    </location>
</feature>
<keyword evidence="3" id="KW-1185">Reference proteome</keyword>
<reference evidence="2" key="1">
    <citation type="journal article" date="2022" name="bioRxiv">
        <title>Sequencing and chromosome-scale assembly of the giantPleurodeles waltlgenome.</title>
        <authorList>
            <person name="Brown T."/>
            <person name="Elewa A."/>
            <person name="Iarovenko S."/>
            <person name="Subramanian E."/>
            <person name="Araus A.J."/>
            <person name="Petzold A."/>
            <person name="Susuki M."/>
            <person name="Suzuki K.-i.T."/>
            <person name="Hayashi T."/>
            <person name="Toyoda A."/>
            <person name="Oliveira C."/>
            <person name="Osipova E."/>
            <person name="Leigh N.D."/>
            <person name="Simon A."/>
            <person name="Yun M.H."/>
        </authorList>
    </citation>
    <scope>NUCLEOTIDE SEQUENCE</scope>
    <source>
        <strain evidence="2">20211129_DDA</strain>
        <tissue evidence="2">Liver</tissue>
    </source>
</reference>
<organism evidence="2 3">
    <name type="scientific">Pleurodeles waltl</name>
    <name type="common">Iberian ribbed newt</name>
    <dbReference type="NCBI Taxonomy" id="8319"/>
    <lineage>
        <taxon>Eukaryota</taxon>
        <taxon>Metazoa</taxon>
        <taxon>Chordata</taxon>
        <taxon>Craniata</taxon>
        <taxon>Vertebrata</taxon>
        <taxon>Euteleostomi</taxon>
        <taxon>Amphibia</taxon>
        <taxon>Batrachia</taxon>
        <taxon>Caudata</taxon>
        <taxon>Salamandroidea</taxon>
        <taxon>Salamandridae</taxon>
        <taxon>Pleurodelinae</taxon>
        <taxon>Pleurodeles</taxon>
    </lineage>
</organism>
<evidence type="ECO:0000313" key="2">
    <source>
        <dbReference type="EMBL" id="KAJ1096919.1"/>
    </source>
</evidence>
<evidence type="ECO:0000313" key="3">
    <source>
        <dbReference type="Proteomes" id="UP001066276"/>
    </source>
</evidence>
<dbReference type="Proteomes" id="UP001066276">
    <property type="component" value="Chromosome 10"/>
</dbReference>
<feature type="compositionally biased region" description="Basic and acidic residues" evidence="1">
    <location>
        <begin position="45"/>
        <end position="55"/>
    </location>
</feature>
<dbReference type="AlphaFoldDB" id="A0AAV7M2V0"/>
<name>A0AAV7M2V0_PLEWA</name>
<accession>A0AAV7M2V0</accession>
<comment type="caution">
    <text evidence="2">The sequence shown here is derived from an EMBL/GenBank/DDBJ whole genome shotgun (WGS) entry which is preliminary data.</text>
</comment>
<gene>
    <name evidence="2" type="ORF">NDU88_002049</name>
</gene>
<feature type="region of interest" description="Disordered" evidence="1">
    <location>
        <begin position="35"/>
        <end position="75"/>
    </location>
</feature>
<sequence>MLCDDASGPIEWYPGDAIESPEVPMAVGEADIQVKGTESGADGTFRQEEGRREDNGIDASDETPEARGARSRHPEMPPLEPLLCYVARNLRGVVKVRKYV</sequence>
<dbReference type="EMBL" id="JANPWB010000014">
    <property type="protein sequence ID" value="KAJ1096919.1"/>
    <property type="molecule type" value="Genomic_DNA"/>
</dbReference>
<protein>
    <submittedName>
        <fullName evidence="2">Uncharacterized protein</fullName>
    </submittedName>
</protein>